<dbReference type="InterPro" id="IPR000895">
    <property type="entry name" value="Transthyretin/HIU_hydrolase"/>
</dbReference>
<dbReference type="PRINTS" id="PR00189">
    <property type="entry name" value="TRNSTHYRETIN"/>
</dbReference>
<organism evidence="11 12">
    <name type="scientific">Pegethrix bostrychoides GSE-TBD4-15B</name>
    <dbReference type="NCBI Taxonomy" id="2839662"/>
    <lineage>
        <taxon>Bacteria</taxon>
        <taxon>Bacillati</taxon>
        <taxon>Cyanobacteriota</taxon>
        <taxon>Cyanophyceae</taxon>
        <taxon>Oculatellales</taxon>
        <taxon>Oculatellaceae</taxon>
        <taxon>Pegethrix</taxon>
    </lineage>
</organism>
<evidence type="ECO:0000259" key="10">
    <source>
        <dbReference type="Pfam" id="PF00576"/>
    </source>
</evidence>
<evidence type="ECO:0000256" key="7">
    <source>
        <dbReference type="PIRSR" id="PIRSR600895-51"/>
    </source>
</evidence>
<dbReference type="AlphaFoldDB" id="A0A951U338"/>
<proteinExistence type="inferred from homology"/>
<dbReference type="GO" id="GO:0006144">
    <property type="term" value="P:purine nucleobase metabolic process"/>
    <property type="evidence" value="ECO:0007669"/>
    <property type="project" value="UniProtKB-KW"/>
</dbReference>
<comment type="function">
    <text evidence="2">Catalyzes the hydrolysis of 5-hydroxyisourate (HIU) to 2-oxo-4-hydroxy-4-carboxy-5-ureidoimidazoline (OHCU).</text>
</comment>
<feature type="region of interest" description="Disordered" evidence="9">
    <location>
        <begin position="1"/>
        <end position="22"/>
    </location>
</feature>
<dbReference type="NCBIfam" id="TIGR02962">
    <property type="entry name" value="hdxy_isourate"/>
    <property type="match status" value="1"/>
</dbReference>
<dbReference type="CDD" id="cd05822">
    <property type="entry name" value="TLP_HIUase"/>
    <property type="match status" value="1"/>
</dbReference>
<evidence type="ECO:0000256" key="3">
    <source>
        <dbReference type="ARBA" id="ARBA00009850"/>
    </source>
</evidence>
<dbReference type="EMBL" id="JAHHHV010000009">
    <property type="protein sequence ID" value="MBW4464248.1"/>
    <property type="molecule type" value="Genomic_DNA"/>
</dbReference>
<reference evidence="11" key="1">
    <citation type="submission" date="2021-05" db="EMBL/GenBank/DDBJ databases">
        <authorList>
            <person name="Pietrasiak N."/>
            <person name="Ward R."/>
            <person name="Stajich J.E."/>
            <person name="Kurbessoian T."/>
        </authorList>
    </citation>
    <scope>NUCLEOTIDE SEQUENCE</scope>
    <source>
        <strain evidence="11">GSE-TBD4-15B</strain>
    </source>
</reference>
<dbReference type="PROSITE" id="PS00768">
    <property type="entry name" value="TRANSTHYRETIN_1"/>
    <property type="match status" value="1"/>
</dbReference>
<dbReference type="PANTHER" id="PTHR10395">
    <property type="entry name" value="URICASE AND TRANSTHYRETIN-RELATED"/>
    <property type="match status" value="1"/>
</dbReference>
<dbReference type="EC" id="3.5.2.17" evidence="8"/>
<sequence length="139" mass="15291">MTELSTDLSLDPSPNLTESPATGKLTTHILDTGRGCPAANVQIELWALAPDGQRILLKTVCTNQDGRTDQPLLAGAELKRGSYELLFDMGPYFQQNFANLAQPLFLDLIPIRFGIVDSTVHYHVPLLASPWSYTTYRGS</sequence>
<dbReference type="Proteomes" id="UP000707356">
    <property type="component" value="Unassembled WGS sequence"/>
</dbReference>
<evidence type="ECO:0000256" key="2">
    <source>
        <dbReference type="ARBA" id="ARBA00002704"/>
    </source>
</evidence>
<feature type="binding site" evidence="7">
    <location>
        <position position="28"/>
    </location>
    <ligand>
        <name>substrate</name>
    </ligand>
</feature>
<evidence type="ECO:0000256" key="8">
    <source>
        <dbReference type="RuleBase" id="RU361270"/>
    </source>
</evidence>
<dbReference type="Gene3D" id="2.60.40.180">
    <property type="entry name" value="Transthyretin/hydroxyisourate hydrolase domain"/>
    <property type="match status" value="1"/>
</dbReference>
<evidence type="ECO:0000313" key="12">
    <source>
        <dbReference type="Proteomes" id="UP000707356"/>
    </source>
</evidence>
<comment type="subunit">
    <text evidence="4 8">Homotetramer.</text>
</comment>
<dbReference type="Pfam" id="PF00576">
    <property type="entry name" value="Transthyretin"/>
    <property type="match status" value="1"/>
</dbReference>
<dbReference type="InterPro" id="IPR014306">
    <property type="entry name" value="Hydroxyisourate_hydrolase"/>
</dbReference>
<feature type="domain" description="Transthyretin/hydroxyisourate hydrolase" evidence="10">
    <location>
        <begin position="25"/>
        <end position="138"/>
    </location>
</feature>
<dbReference type="InterPro" id="IPR036817">
    <property type="entry name" value="Transthyretin/HIU_hydrolase_sf"/>
</dbReference>
<dbReference type="GO" id="GO:0033971">
    <property type="term" value="F:hydroxyisourate hydrolase activity"/>
    <property type="evidence" value="ECO:0007669"/>
    <property type="project" value="UniProtKB-EC"/>
</dbReference>
<feature type="compositionally biased region" description="Polar residues" evidence="9">
    <location>
        <begin position="1"/>
        <end position="20"/>
    </location>
</feature>
<reference evidence="11" key="2">
    <citation type="journal article" date="2022" name="Microbiol. Resour. Announc.">
        <title>Metagenome Sequencing to Explore Phylogenomics of Terrestrial Cyanobacteria.</title>
        <authorList>
            <person name="Ward R.D."/>
            <person name="Stajich J.E."/>
            <person name="Johansen J.R."/>
            <person name="Huntemann M."/>
            <person name="Clum A."/>
            <person name="Foster B."/>
            <person name="Foster B."/>
            <person name="Roux S."/>
            <person name="Palaniappan K."/>
            <person name="Varghese N."/>
            <person name="Mukherjee S."/>
            <person name="Reddy T.B.K."/>
            <person name="Daum C."/>
            <person name="Copeland A."/>
            <person name="Chen I.A."/>
            <person name="Ivanova N.N."/>
            <person name="Kyrpides N.C."/>
            <person name="Shapiro N."/>
            <person name="Eloe-Fadrosh E.A."/>
            <person name="Pietrasiak N."/>
        </authorList>
    </citation>
    <scope>NUCLEOTIDE SEQUENCE</scope>
    <source>
        <strain evidence="11">GSE-TBD4-15B</strain>
    </source>
</reference>
<comment type="similarity">
    <text evidence="3 8">Belongs to the transthyretin family. 5-hydroxyisourate hydrolase subfamily.</text>
</comment>
<accession>A0A951U338</accession>
<dbReference type="SUPFAM" id="SSF49472">
    <property type="entry name" value="Transthyretin (synonym: prealbumin)"/>
    <property type="match status" value="1"/>
</dbReference>
<protein>
    <recommendedName>
        <fullName evidence="8">5-hydroxyisourate hydrolase</fullName>
        <shortName evidence="8">HIU hydrolase</shortName>
        <shortName evidence="8">HIUHase</shortName>
        <ecNumber evidence="8">3.5.2.17</ecNumber>
    </recommendedName>
</protein>
<evidence type="ECO:0000256" key="9">
    <source>
        <dbReference type="SAM" id="MobiDB-lite"/>
    </source>
</evidence>
<comment type="caution">
    <text evidence="11">The sequence shown here is derived from an EMBL/GenBank/DDBJ whole genome shotgun (WGS) entry which is preliminary data.</text>
</comment>
<feature type="binding site" evidence="7">
    <location>
        <position position="136"/>
    </location>
    <ligand>
        <name>substrate</name>
    </ligand>
</feature>
<dbReference type="InterPro" id="IPR023418">
    <property type="entry name" value="Thyroxine_BS"/>
</dbReference>
<dbReference type="InterPro" id="IPR023416">
    <property type="entry name" value="Transthyretin/HIU_hydrolase_d"/>
</dbReference>
<comment type="catalytic activity">
    <reaction evidence="1 8">
        <text>5-hydroxyisourate + H2O = 5-hydroxy-2-oxo-4-ureido-2,5-dihydro-1H-imidazole-5-carboxylate + H(+)</text>
        <dbReference type="Rhea" id="RHEA:23736"/>
        <dbReference type="ChEBI" id="CHEBI:15377"/>
        <dbReference type="ChEBI" id="CHEBI:15378"/>
        <dbReference type="ChEBI" id="CHEBI:18072"/>
        <dbReference type="ChEBI" id="CHEBI:58639"/>
        <dbReference type="EC" id="3.5.2.17"/>
    </reaction>
</comment>
<evidence type="ECO:0000256" key="4">
    <source>
        <dbReference type="ARBA" id="ARBA00011881"/>
    </source>
</evidence>
<name>A0A951U338_9CYAN</name>
<keyword evidence="5 8" id="KW-0659">Purine metabolism</keyword>
<evidence type="ECO:0000256" key="5">
    <source>
        <dbReference type="ARBA" id="ARBA00022631"/>
    </source>
</evidence>
<evidence type="ECO:0000256" key="1">
    <source>
        <dbReference type="ARBA" id="ARBA00001043"/>
    </source>
</evidence>
<evidence type="ECO:0000256" key="6">
    <source>
        <dbReference type="ARBA" id="ARBA00022801"/>
    </source>
</evidence>
<gene>
    <name evidence="11" type="primary">uraH</name>
    <name evidence="11" type="ORF">KME07_02255</name>
</gene>
<keyword evidence="6 8" id="KW-0378">Hydrolase</keyword>
<evidence type="ECO:0000313" key="11">
    <source>
        <dbReference type="EMBL" id="MBW4464248.1"/>
    </source>
</evidence>
<dbReference type="PANTHER" id="PTHR10395:SF7">
    <property type="entry name" value="5-HYDROXYISOURATE HYDROLASE"/>
    <property type="match status" value="1"/>
</dbReference>
<feature type="binding site" evidence="7">
    <location>
        <position position="67"/>
    </location>
    <ligand>
        <name>substrate</name>
    </ligand>
</feature>